<accession>A0AAD6M8P0</accession>
<evidence type="ECO:0000313" key="2">
    <source>
        <dbReference type="Proteomes" id="UP001164929"/>
    </source>
</evidence>
<sequence length="57" mass="6716">MAIGQCLLLSDDERKKRHVYIVRQGKSKKDREEKIVEPSWQTVVFSATFHSHTKIIF</sequence>
<dbReference type="AlphaFoldDB" id="A0AAD6M8P0"/>
<gene>
    <name evidence="1" type="ORF">NC653_024125</name>
</gene>
<comment type="caution">
    <text evidence="1">The sequence shown here is derived from an EMBL/GenBank/DDBJ whole genome shotgun (WGS) entry which is preliminary data.</text>
</comment>
<dbReference type="Proteomes" id="UP001164929">
    <property type="component" value="Chromosome 10"/>
</dbReference>
<name>A0AAD6M8P0_9ROSI</name>
<dbReference type="EMBL" id="JAQIZT010000010">
    <property type="protein sequence ID" value="KAJ6980682.1"/>
    <property type="molecule type" value="Genomic_DNA"/>
</dbReference>
<organism evidence="1 2">
    <name type="scientific">Populus alba x Populus x berolinensis</name>
    <dbReference type="NCBI Taxonomy" id="444605"/>
    <lineage>
        <taxon>Eukaryota</taxon>
        <taxon>Viridiplantae</taxon>
        <taxon>Streptophyta</taxon>
        <taxon>Embryophyta</taxon>
        <taxon>Tracheophyta</taxon>
        <taxon>Spermatophyta</taxon>
        <taxon>Magnoliopsida</taxon>
        <taxon>eudicotyledons</taxon>
        <taxon>Gunneridae</taxon>
        <taxon>Pentapetalae</taxon>
        <taxon>rosids</taxon>
        <taxon>fabids</taxon>
        <taxon>Malpighiales</taxon>
        <taxon>Salicaceae</taxon>
        <taxon>Saliceae</taxon>
        <taxon>Populus</taxon>
    </lineage>
</organism>
<protein>
    <submittedName>
        <fullName evidence="1">Uncharacterized protein</fullName>
    </submittedName>
</protein>
<proteinExistence type="predicted"/>
<reference evidence="1" key="1">
    <citation type="journal article" date="2023" name="Mol. Ecol. Resour.">
        <title>Chromosome-level genome assembly of a triploid poplar Populus alba 'Berolinensis'.</title>
        <authorList>
            <person name="Chen S."/>
            <person name="Yu Y."/>
            <person name="Wang X."/>
            <person name="Wang S."/>
            <person name="Zhang T."/>
            <person name="Zhou Y."/>
            <person name="He R."/>
            <person name="Meng N."/>
            <person name="Wang Y."/>
            <person name="Liu W."/>
            <person name="Liu Z."/>
            <person name="Liu J."/>
            <person name="Guo Q."/>
            <person name="Huang H."/>
            <person name="Sederoff R.R."/>
            <person name="Wang G."/>
            <person name="Qu G."/>
            <person name="Chen S."/>
        </authorList>
    </citation>
    <scope>NUCLEOTIDE SEQUENCE</scope>
    <source>
        <strain evidence="1">SC-2020</strain>
    </source>
</reference>
<evidence type="ECO:0000313" key="1">
    <source>
        <dbReference type="EMBL" id="KAJ6980682.1"/>
    </source>
</evidence>
<keyword evidence="2" id="KW-1185">Reference proteome</keyword>